<keyword evidence="1" id="KW-0862">Zinc</keyword>
<dbReference type="InterPro" id="IPR013088">
    <property type="entry name" value="Znf_NHR/GATA"/>
</dbReference>
<dbReference type="eggNOG" id="ENOG502TMKA">
    <property type="taxonomic scope" value="Eukaryota"/>
</dbReference>
<dbReference type="GO" id="GO:0008270">
    <property type="term" value="F:zinc ion binding"/>
    <property type="evidence" value="ECO:0007669"/>
    <property type="project" value="UniProtKB-KW"/>
</dbReference>
<reference evidence="4" key="1">
    <citation type="journal article" date="2011" name="Genome Biol.">
        <title>Comparative genomics of the social amoebae Dictyostelium discoideum and Dictyostelium purpureum.</title>
        <authorList>
            <consortium name="US DOE Joint Genome Institute (JGI-PGF)"/>
            <person name="Sucgang R."/>
            <person name="Kuo A."/>
            <person name="Tian X."/>
            <person name="Salerno W."/>
            <person name="Parikh A."/>
            <person name="Feasley C.L."/>
            <person name="Dalin E."/>
            <person name="Tu H."/>
            <person name="Huang E."/>
            <person name="Barry K."/>
            <person name="Lindquist E."/>
            <person name="Shapiro H."/>
            <person name="Bruce D."/>
            <person name="Schmutz J."/>
            <person name="Salamov A."/>
            <person name="Fey P."/>
            <person name="Gaudet P."/>
            <person name="Anjard C."/>
            <person name="Babu M.M."/>
            <person name="Basu S."/>
            <person name="Bushmanova Y."/>
            <person name="van der Wel H."/>
            <person name="Katoh-Kurasawa M."/>
            <person name="Dinh C."/>
            <person name="Coutinho P.M."/>
            <person name="Saito T."/>
            <person name="Elias M."/>
            <person name="Schaap P."/>
            <person name="Kay R.R."/>
            <person name="Henrissat B."/>
            <person name="Eichinger L."/>
            <person name="Rivero F."/>
            <person name="Putnam N.H."/>
            <person name="West C.M."/>
            <person name="Loomis W.F."/>
            <person name="Chisholm R.L."/>
            <person name="Shaulsky G."/>
            <person name="Strassmann J.E."/>
            <person name="Queller D.C."/>
            <person name="Kuspa A."/>
            <person name="Grigoriev I.V."/>
        </authorList>
    </citation>
    <scope>NUCLEOTIDE SEQUENCE [LARGE SCALE GENOMIC DNA]</scope>
    <source>
        <strain evidence="4">QSDP1</strain>
    </source>
</reference>
<keyword evidence="4" id="KW-1185">Reference proteome</keyword>
<evidence type="ECO:0000313" key="3">
    <source>
        <dbReference type="EMBL" id="EGC31180.1"/>
    </source>
</evidence>
<dbReference type="SUPFAM" id="SSF57716">
    <property type="entry name" value="Glucocorticoid receptor-like (DNA-binding domain)"/>
    <property type="match status" value="1"/>
</dbReference>
<dbReference type="InterPro" id="IPR000679">
    <property type="entry name" value="Znf_GATA"/>
</dbReference>
<dbReference type="GO" id="GO:0006355">
    <property type="term" value="P:regulation of DNA-templated transcription"/>
    <property type="evidence" value="ECO:0007669"/>
    <property type="project" value="InterPro"/>
</dbReference>
<sequence length="143" mass="17088">MEKKNRIEFLLNYNHNINNNLFLNPNFIHNTNNKNINYNFYNENNYYPTYEIKENYLSIPNHNQTFDMYISNSPHPLVESKKRGRPKKIRPNECFICKSKSTSEWRTIIGPNSQKEYVCNACGLRERKLNPNKKKPNTIDQTL</sequence>
<dbReference type="GeneID" id="10506048"/>
<dbReference type="KEGG" id="dpp:DICPUDRAFT_82915"/>
<gene>
    <name evidence="3" type="ORF">DICPUDRAFT_82915</name>
</gene>
<keyword evidence="1" id="KW-0479">Metal-binding</keyword>
<feature type="domain" description="GATA-type" evidence="2">
    <location>
        <begin position="93"/>
        <end position="127"/>
    </location>
</feature>
<dbReference type="PROSITE" id="PS50114">
    <property type="entry name" value="GATA_ZN_FINGER_2"/>
    <property type="match status" value="1"/>
</dbReference>
<evidence type="ECO:0000259" key="2">
    <source>
        <dbReference type="PROSITE" id="PS50114"/>
    </source>
</evidence>
<dbReference type="InParanoid" id="F0ZY04"/>
<accession>F0ZY04</accession>
<dbReference type="Pfam" id="PF00320">
    <property type="entry name" value="GATA"/>
    <property type="match status" value="1"/>
</dbReference>
<dbReference type="GO" id="GO:0043565">
    <property type="term" value="F:sequence-specific DNA binding"/>
    <property type="evidence" value="ECO:0007669"/>
    <property type="project" value="InterPro"/>
</dbReference>
<evidence type="ECO:0000313" key="4">
    <source>
        <dbReference type="Proteomes" id="UP000001064"/>
    </source>
</evidence>
<dbReference type="EMBL" id="GL871271">
    <property type="protein sequence ID" value="EGC31180.1"/>
    <property type="molecule type" value="Genomic_DNA"/>
</dbReference>
<dbReference type="OrthoDB" id="21390at2759"/>
<evidence type="ECO:0000256" key="1">
    <source>
        <dbReference type="PROSITE-ProRule" id="PRU00094"/>
    </source>
</evidence>
<dbReference type="Proteomes" id="UP000001064">
    <property type="component" value="Unassembled WGS sequence"/>
</dbReference>
<dbReference type="PROSITE" id="PS00344">
    <property type="entry name" value="GATA_ZN_FINGER_1"/>
    <property type="match status" value="1"/>
</dbReference>
<dbReference type="Gene3D" id="3.30.50.10">
    <property type="entry name" value="Erythroid Transcription Factor GATA-1, subunit A"/>
    <property type="match status" value="1"/>
</dbReference>
<dbReference type="AlphaFoldDB" id="F0ZY04"/>
<organism evidence="3 4">
    <name type="scientific">Dictyostelium purpureum</name>
    <name type="common">Slime mold</name>
    <dbReference type="NCBI Taxonomy" id="5786"/>
    <lineage>
        <taxon>Eukaryota</taxon>
        <taxon>Amoebozoa</taxon>
        <taxon>Evosea</taxon>
        <taxon>Eumycetozoa</taxon>
        <taxon>Dictyostelia</taxon>
        <taxon>Dictyosteliales</taxon>
        <taxon>Dictyosteliaceae</taxon>
        <taxon>Dictyostelium</taxon>
    </lineage>
</organism>
<protein>
    <recommendedName>
        <fullName evidence="2">GATA-type domain-containing protein</fullName>
    </recommendedName>
</protein>
<dbReference type="VEuPathDB" id="AmoebaDB:DICPUDRAFT_82915"/>
<dbReference type="RefSeq" id="XP_003292300.1">
    <property type="nucleotide sequence ID" value="XM_003292252.1"/>
</dbReference>
<name>F0ZY04_DICPU</name>
<proteinExistence type="predicted"/>
<dbReference type="SMART" id="SM00401">
    <property type="entry name" value="ZnF_GATA"/>
    <property type="match status" value="1"/>
</dbReference>
<keyword evidence="1" id="KW-0863">Zinc-finger</keyword>